<sequence>MKPPRSFSPEDQALYRAIDEVLHYIWDPIGISGTPSARDEYTSYLPPVFAMLHRGASKIELSTHLQRLSEEHMGVGRLPERGDAAALALAGWCDHLSGKVT</sequence>
<comment type="caution">
    <text evidence="1">The sequence shown here is derived from an EMBL/GenBank/DDBJ whole genome shotgun (WGS) entry which is preliminary data.</text>
</comment>
<organism evidence="1 2">
    <name type="scientific">Marilutibacter chinensis</name>
    <dbReference type="NCBI Taxonomy" id="2912247"/>
    <lineage>
        <taxon>Bacteria</taxon>
        <taxon>Pseudomonadati</taxon>
        <taxon>Pseudomonadota</taxon>
        <taxon>Gammaproteobacteria</taxon>
        <taxon>Lysobacterales</taxon>
        <taxon>Lysobacteraceae</taxon>
        <taxon>Marilutibacter</taxon>
    </lineage>
</organism>
<gene>
    <name evidence="1" type="ORF">L3V18_12440</name>
</gene>
<evidence type="ECO:0000313" key="1">
    <source>
        <dbReference type="EMBL" id="MCF7222585.1"/>
    </source>
</evidence>
<keyword evidence="2" id="KW-1185">Reference proteome</keyword>
<protein>
    <submittedName>
        <fullName evidence="1">Uncharacterized protein</fullName>
    </submittedName>
</protein>
<accession>A0ABS9HW66</accession>
<reference evidence="1" key="2">
    <citation type="submission" date="2022-01" db="EMBL/GenBank/DDBJ databases">
        <authorList>
            <person name="Zhou L.Y."/>
        </authorList>
    </citation>
    <scope>NUCLEOTIDE SEQUENCE</scope>
    <source>
        <strain evidence="1">TLK-CK17</strain>
    </source>
</reference>
<proteinExistence type="predicted"/>
<name>A0ABS9HW66_9GAMM</name>
<evidence type="ECO:0000313" key="2">
    <source>
        <dbReference type="Proteomes" id="UP001430796"/>
    </source>
</evidence>
<dbReference type="RefSeq" id="WP_237055356.1">
    <property type="nucleotide sequence ID" value="NZ_JAKJPO010000008.1"/>
</dbReference>
<dbReference type="EMBL" id="JAKJPO010000008">
    <property type="protein sequence ID" value="MCF7222585.1"/>
    <property type="molecule type" value="Genomic_DNA"/>
</dbReference>
<reference evidence="1" key="1">
    <citation type="submission" date="2022-01" db="EMBL/GenBank/DDBJ databases">
        <title>Lysobacter chinensis sp. nov., a bacterium isolated from cow dung compost.</title>
        <authorList>
            <person name="Liu Y."/>
        </authorList>
    </citation>
    <scope>NUCLEOTIDE SEQUENCE</scope>
    <source>
        <strain evidence="1">TLK-CK17</strain>
    </source>
</reference>
<dbReference type="Proteomes" id="UP001430796">
    <property type="component" value="Unassembled WGS sequence"/>
</dbReference>